<dbReference type="KEGG" id="fya:KMW28_08005"/>
<organism evidence="2 3">
    <name type="scientific">Flammeovirga yaeyamensis</name>
    <dbReference type="NCBI Taxonomy" id="367791"/>
    <lineage>
        <taxon>Bacteria</taxon>
        <taxon>Pseudomonadati</taxon>
        <taxon>Bacteroidota</taxon>
        <taxon>Cytophagia</taxon>
        <taxon>Cytophagales</taxon>
        <taxon>Flammeovirgaceae</taxon>
        <taxon>Flammeovirga</taxon>
    </lineage>
</organism>
<dbReference type="InterPro" id="IPR011990">
    <property type="entry name" value="TPR-like_helical_dom_sf"/>
</dbReference>
<dbReference type="Pfam" id="PF07676">
    <property type="entry name" value="PD40"/>
    <property type="match status" value="2"/>
</dbReference>
<sequence length="503" mass="57693">MKKYLLILFILLSINAFSQEDNATNVSLEEDDMSFVWQLVGLGDSLFYNFEQPDEALKYYLGAYDFLSNNYDLNKKIGDCYLESVTEEKTLSLPYLKKVINNFPDSLDSDDYYNLGRAFHFDEEFDSAIVYYEMSYVSADSSFLTTIEKRVTECINGLKFVKNPKKHIIIKNLGPSVNSKYADFCPLVDAVENKLYFTSRRHEFRLDNPDIRDHLSENIYFSQRKDFVNWNEPTPLPYPVNNDDHSATVSINLDGSEMILYRNGDLLVSNTTFEGWTKPKKLPKNINSIFVETSACINTTMDTLYFVSNNEYLSLGGLDIFMSVKNDNGRWGKPINLGPEINTKYDEEGVALSMDGNTLYFASRGHDTMGGYDIFKSTKDFQGNWSKAENLGTPINTPYDDVYFMIRTNGRHAYYSSARKGGYGEKDIYRISILDDEKPLSIARRDISYLYLDKDSVELNRDKTDHDPLMEIKKNTLDATTDLLKTLLLHANTTAKDSVNHVE</sequence>
<dbReference type="Gene3D" id="1.25.40.10">
    <property type="entry name" value="Tetratricopeptide repeat domain"/>
    <property type="match status" value="1"/>
</dbReference>
<evidence type="ECO:0000313" key="3">
    <source>
        <dbReference type="Proteomes" id="UP000678679"/>
    </source>
</evidence>
<reference evidence="2 3" key="1">
    <citation type="submission" date="2021-05" db="EMBL/GenBank/DDBJ databases">
        <title>Comparative genomic studies on the polysaccharide-degrading batcterial strains of the Flammeovirga genus.</title>
        <authorList>
            <person name="Zewei F."/>
            <person name="Zheng Z."/>
            <person name="Yu L."/>
            <person name="Ruyue G."/>
            <person name="Yanhong M."/>
            <person name="Yuanyuan C."/>
            <person name="Jingyan G."/>
            <person name="Wenjun H."/>
        </authorList>
    </citation>
    <scope>NUCLEOTIDE SEQUENCE [LARGE SCALE GENOMIC DNA]</scope>
    <source>
        <strain evidence="2 3">NBRC:100898</strain>
    </source>
</reference>
<dbReference type="AlphaFoldDB" id="A0AAX1NCX5"/>
<feature type="signal peptide" evidence="1">
    <location>
        <begin position="1"/>
        <end position="18"/>
    </location>
</feature>
<keyword evidence="3" id="KW-1185">Reference proteome</keyword>
<feature type="chain" id="PRO_5043623289" evidence="1">
    <location>
        <begin position="19"/>
        <end position="503"/>
    </location>
</feature>
<evidence type="ECO:0000313" key="2">
    <source>
        <dbReference type="EMBL" id="QWG03518.1"/>
    </source>
</evidence>
<proteinExistence type="predicted"/>
<dbReference type="SUPFAM" id="SSF82171">
    <property type="entry name" value="DPP6 N-terminal domain-like"/>
    <property type="match status" value="1"/>
</dbReference>
<keyword evidence="1" id="KW-0732">Signal</keyword>
<dbReference type="EMBL" id="CP076132">
    <property type="protein sequence ID" value="QWG03518.1"/>
    <property type="molecule type" value="Genomic_DNA"/>
</dbReference>
<evidence type="ECO:0000256" key="1">
    <source>
        <dbReference type="SAM" id="SignalP"/>
    </source>
</evidence>
<dbReference type="InterPro" id="IPR011659">
    <property type="entry name" value="WD40"/>
</dbReference>
<gene>
    <name evidence="2" type="ORF">KMW28_08005</name>
</gene>
<accession>A0AAX1NCX5</accession>
<dbReference type="SUPFAM" id="SSF48452">
    <property type="entry name" value="TPR-like"/>
    <property type="match status" value="1"/>
</dbReference>
<protein>
    <submittedName>
        <fullName evidence="2">PD40 domain-containing protein</fullName>
    </submittedName>
</protein>
<name>A0AAX1NCX5_9BACT</name>
<dbReference type="RefSeq" id="WP_169664668.1">
    <property type="nucleotide sequence ID" value="NZ_CP076132.1"/>
</dbReference>
<dbReference type="Proteomes" id="UP000678679">
    <property type="component" value="Chromosome 1"/>
</dbReference>